<keyword evidence="2" id="KW-1185">Reference proteome</keyword>
<organism evidence="1 2">
    <name type="scientific">Rhodococcus phage Weasels2</name>
    <dbReference type="NCBI Taxonomy" id="1897437"/>
    <lineage>
        <taxon>Viruses</taxon>
        <taxon>Duplodnaviria</taxon>
        <taxon>Heunggongvirae</taxon>
        <taxon>Uroviricota</taxon>
        <taxon>Caudoviricetes</taxon>
        <taxon>Weaselvirus</taxon>
        <taxon>Weaselvirus weasel</taxon>
    </lineage>
</organism>
<dbReference type="Proteomes" id="UP000224902">
    <property type="component" value="Segment"/>
</dbReference>
<accession>A0A1I9SA01</accession>
<dbReference type="EMBL" id="KX774321">
    <property type="protein sequence ID" value="AOZ63607.1"/>
    <property type="molecule type" value="Genomic_DNA"/>
</dbReference>
<name>A0A1I9SA01_9CAUD</name>
<proteinExistence type="predicted"/>
<gene>
    <name evidence="1" type="ORF">SEA_WEASELS2_17</name>
</gene>
<reference evidence="2" key="1">
    <citation type="submission" date="2016-08" db="EMBL/GenBank/DDBJ databases">
        <authorList>
            <person name="Seilhamer J.J."/>
        </authorList>
    </citation>
    <scope>NUCLEOTIDE SEQUENCE [LARGE SCALE GENOMIC DNA]</scope>
</reference>
<evidence type="ECO:0000313" key="1">
    <source>
        <dbReference type="EMBL" id="AOZ63607.1"/>
    </source>
</evidence>
<sequence>MKVDIGHTNLTLSPKETAYLAEALYTWKEEHFSTYDPQSEFISELISELYYRNKES</sequence>
<protein>
    <submittedName>
        <fullName evidence="1">Uncharacterized protein</fullName>
    </submittedName>
</protein>
<evidence type="ECO:0000313" key="2">
    <source>
        <dbReference type="Proteomes" id="UP000224902"/>
    </source>
</evidence>